<dbReference type="EMBL" id="KZ852060">
    <property type="protein sequence ID" value="RDH30547.1"/>
    <property type="molecule type" value="Genomic_DNA"/>
</dbReference>
<evidence type="ECO:0000313" key="2">
    <source>
        <dbReference type="EMBL" id="RDH30547.1"/>
    </source>
</evidence>
<proteinExistence type="predicted"/>
<evidence type="ECO:0000256" key="1">
    <source>
        <dbReference type="SAM" id="MobiDB-lite"/>
    </source>
</evidence>
<protein>
    <submittedName>
        <fullName evidence="2">Uncharacterized protein</fullName>
    </submittedName>
</protein>
<name>A0A3F3PUD5_9EURO</name>
<dbReference type="AlphaFoldDB" id="A0A3F3PUD5"/>
<sequence length="61" mass="7549">MVLERHSAYPERSRRVRCPRLNRYTHRKEDRNFTPVGSEPLRGRKGQGRETQKYYYLLLYY</sequence>
<keyword evidence="3" id="KW-1185">Reference proteome</keyword>
<dbReference type="RefSeq" id="XP_026623569.1">
    <property type="nucleotide sequence ID" value="XM_026767231.1"/>
</dbReference>
<dbReference type="GeneID" id="38135587"/>
<feature type="region of interest" description="Disordered" evidence="1">
    <location>
        <begin position="26"/>
        <end position="48"/>
    </location>
</feature>
<organism evidence="2 3">
    <name type="scientific">Aspergillus welwitschiae</name>
    <dbReference type="NCBI Taxonomy" id="1341132"/>
    <lineage>
        <taxon>Eukaryota</taxon>
        <taxon>Fungi</taxon>
        <taxon>Dikarya</taxon>
        <taxon>Ascomycota</taxon>
        <taxon>Pezizomycotina</taxon>
        <taxon>Eurotiomycetes</taxon>
        <taxon>Eurotiomycetidae</taxon>
        <taxon>Eurotiales</taxon>
        <taxon>Aspergillaceae</taxon>
        <taxon>Aspergillus</taxon>
        <taxon>Aspergillus subgen. Circumdati</taxon>
    </lineage>
</organism>
<accession>A0A3F3PUD5</accession>
<reference evidence="2 3" key="1">
    <citation type="submission" date="2018-07" db="EMBL/GenBank/DDBJ databases">
        <title>The genomes of Aspergillus section Nigri reveals drivers in fungal speciation.</title>
        <authorList>
            <consortium name="DOE Joint Genome Institute"/>
            <person name="Vesth T.C."/>
            <person name="Nybo J."/>
            <person name="Theobald S."/>
            <person name="Brandl J."/>
            <person name="Frisvad J.C."/>
            <person name="Nielsen K.F."/>
            <person name="Lyhne E.K."/>
            <person name="Kogle M.E."/>
            <person name="Kuo A."/>
            <person name="Riley R."/>
            <person name="Clum A."/>
            <person name="Nolan M."/>
            <person name="Lipzen A."/>
            <person name="Salamov A."/>
            <person name="Henrissat B."/>
            <person name="Wiebenga A."/>
            <person name="De vries R.P."/>
            <person name="Grigoriev I.V."/>
            <person name="Mortensen U.H."/>
            <person name="Andersen M.R."/>
            <person name="Baker S.E."/>
        </authorList>
    </citation>
    <scope>NUCLEOTIDE SEQUENCE [LARGE SCALE GENOMIC DNA]</scope>
    <source>
        <strain evidence="2 3">CBS 139.54b</strain>
    </source>
</reference>
<gene>
    <name evidence="2" type="ORF">BDQ94DRAFT_148698</name>
</gene>
<feature type="non-terminal residue" evidence="2">
    <location>
        <position position="1"/>
    </location>
</feature>
<dbReference type="Proteomes" id="UP000253729">
    <property type="component" value="Unassembled WGS sequence"/>
</dbReference>
<evidence type="ECO:0000313" key="3">
    <source>
        <dbReference type="Proteomes" id="UP000253729"/>
    </source>
</evidence>